<dbReference type="InterPro" id="IPR000515">
    <property type="entry name" value="MetI-like"/>
</dbReference>
<feature type="transmembrane region" description="Helical" evidence="9">
    <location>
        <begin position="195"/>
        <end position="213"/>
    </location>
</feature>
<evidence type="ECO:0000256" key="2">
    <source>
        <dbReference type="ARBA" id="ARBA00010072"/>
    </source>
</evidence>
<evidence type="ECO:0000256" key="7">
    <source>
        <dbReference type="ARBA" id="ARBA00022989"/>
    </source>
</evidence>
<dbReference type="FunFam" id="1.10.3720.10:FF:000033">
    <property type="entry name" value="Polar amino acid ABC transporter permease"/>
    <property type="match status" value="1"/>
</dbReference>
<feature type="transmembrane region" description="Helical" evidence="9">
    <location>
        <begin position="20"/>
        <end position="43"/>
    </location>
</feature>
<dbReference type="InterPro" id="IPR043429">
    <property type="entry name" value="ArtM/GltK/GlnP/TcyL/YhdX-like"/>
</dbReference>
<dbReference type="CDD" id="cd06261">
    <property type="entry name" value="TM_PBP2"/>
    <property type="match status" value="1"/>
</dbReference>
<dbReference type="SUPFAM" id="SSF161098">
    <property type="entry name" value="MetI-like"/>
    <property type="match status" value="1"/>
</dbReference>
<dbReference type="InterPro" id="IPR010065">
    <property type="entry name" value="AA_ABC_transptr_permease_3TM"/>
</dbReference>
<feature type="domain" description="ABC transmembrane type-1" evidence="10">
    <location>
        <begin position="19"/>
        <end position="213"/>
    </location>
</feature>
<accession>A0A6N2RK55</accession>
<dbReference type="PROSITE" id="PS50928">
    <property type="entry name" value="ABC_TM1"/>
    <property type="match status" value="1"/>
</dbReference>
<evidence type="ECO:0000313" key="11">
    <source>
        <dbReference type="EMBL" id="VYS81693.1"/>
    </source>
</evidence>
<dbReference type="AlphaFoldDB" id="A0A6N2RK55"/>
<organism evidence="11">
    <name type="scientific">uncultured Anaerotruncus sp</name>
    <dbReference type="NCBI Taxonomy" id="905011"/>
    <lineage>
        <taxon>Bacteria</taxon>
        <taxon>Bacillati</taxon>
        <taxon>Bacillota</taxon>
        <taxon>Clostridia</taxon>
        <taxon>Eubacteriales</taxon>
        <taxon>Oscillospiraceae</taxon>
        <taxon>Anaerotruncus</taxon>
        <taxon>environmental samples</taxon>
    </lineage>
</organism>
<evidence type="ECO:0000256" key="4">
    <source>
        <dbReference type="ARBA" id="ARBA00022475"/>
    </source>
</evidence>
<comment type="similarity">
    <text evidence="2">Belongs to the binding-protein-dependent transport system permease family. HisMQ subfamily.</text>
</comment>
<comment type="subcellular location">
    <subcellularLocation>
        <location evidence="1 9">Cell membrane</location>
        <topology evidence="1 9">Multi-pass membrane protein</topology>
    </subcellularLocation>
</comment>
<dbReference type="InterPro" id="IPR035906">
    <property type="entry name" value="MetI-like_sf"/>
</dbReference>
<dbReference type="Gene3D" id="1.10.3720.10">
    <property type="entry name" value="MetI-like"/>
    <property type="match status" value="1"/>
</dbReference>
<evidence type="ECO:0000259" key="10">
    <source>
        <dbReference type="PROSITE" id="PS50928"/>
    </source>
</evidence>
<evidence type="ECO:0000256" key="9">
    <source>
        <dbReference type="RuleBase" id="RU363032"/>
    </source>
</evidence>
<evidence type="ECO:0000256" key="3">
    <source>
        <dbReference type="ARBA" id="ARBA00022448"/>
    </source>
</evidence>
<sequence length="224" mass="24739">MKLNFSFVADYLPKFISGLKLTIVLSVWAVIGATLIGILVYWMRTSRFSILKVRPLWVVSTIFIEVMRGTPVLLQILIAFSGFKMMFGWDLSAANAVVLAITLNSSVYVSEIIRAGIQAVDPGQEEAARCLGMTRMQSMRLVIMPQAIKNILPALGNEFVSIIKGSSMAYVLGVGELTYSAKVVQGATYLSLEPLMVSALFYLVLTFTLGRMVSFAERRMKTCD</sequence>
<keyword evidence="5 9" id="KW-0812">Transmembrane</keyword>
<dbReference type="PANTHER" id="PTHR30614:SF20">
    <property type="entry name" value="GLUTAMINE TRANSPORT SYSTEM PERMEASE PROTEIN GLNP"/>
    <property type="match status" value="1"/>
</dbReference>
<evidence type="ECO:0000256" key="8">
    <source>
        <dbReference type="ARBA" id="ARBA00023136"/>
    </source>
</evidence>
<dbReference type="Pfam" id="PF00528">
    <property type="entry name" value="BPD_transp_1"/>
    <property type="match status" value="1"/>
</dbReference>
<keyword evidence="4" id="KW-1003">Cell membrane</keyword>
<proteinExistence type="inferred from homology"/>
<dbReference type="EMBL" id="CACRSL010000003">
    <property type="protein sequence ID" value="VYS81693.1"/>
    <property type="molecule type" value="Genomic_DNA"/>
</dbReference>
<dbReference type="GO" id="GO:0006865">
    <property type="term" value="P:amino acid transport"/>
    <property type="evidence" value="ECO:0007669"/>
    <property type="project" value="UniProtKB-KW"/>
</dbReference>
<keyword evidence="6" id="KW-0029">Amino-acid transport</keyword>
<keyword evidence="7 9" id="KW-1133">Transmembrane helix</keyword>
<dbReference type="NCBIfam" id="TIGR01726">
    <property type="entry name" value="HEQRo_perm_3TM"/>
    <property type="match status" value="1"/>
</dbReference>
<feature type="transmembrane region" description="Helical" evidence="9">
    <location>
        <begin position="55"/>
        <end position="80"/>
    </location>
</feature>
<dbReference type="PANTHER" id="PTHR30614">
    <property type="entry name" value="MEMBRANE COMPONENT OF AMINO ACID ABC TRANSPORTER"/>
    <property type="match status" value="1"/>
</dbReference>
<evidence type="ECO:0000256" key="5">
    <source>
        <dbReference type="ARBA" id="ARBA00022692"/>
    </source>
</evidence>
<dbReference type="GO" id="GO:0022857">
    <property type="term" value="F:transmembrane transporter activity"/>
    <property type="evidence" value="ECO:0007669"/>
    <property type="project" value="InterPro"/>
</dbReference>
<evidence type="ECO:0000256" key="6">
    <source>
        <dbReference type="ARBA" id="ARBA00022970"/>
    </source>
</evidence>
<protein>
    <submittedName>
        <fullName evidence="11">Arginine transport system permease protein ArtQ</fullName>
    </submittedName>
</protein>
<name>A0A6N2RK55_9FIRM</name>
<dbReference type="GO" id="GO:0043190">
    <property type="term" value="C:ATP-binding cassette (ABC) transporter complex"/>
    <property type="evidence" value="ECO:0007669"/>
    <property type="project" value="InterPro"/>
</dbReference>
<keyword evidence="3 9" id="KW-0813">Transport</keyword>
<gene>
    <name evidence="11" type="primary">artQ_2</name>
    <name evidence="11" type="ORF">AULFYP135_00489</name>
</gene>
<reference evidence="11" key="1">
    <citation type="submission" date="2019-11" db="EMBL/GenBank/DDBJ databases">
        <authorList>
            <person name="Feng L."/>
        </authorList>
    </citation>
    <scope>NUCLEOTIDE SEQUENCE</scope>
    <source>
        <strain evidence="11">AundefinedLFYP135</strain>
    </source>
</reference>
<evidence type="ECO:0000256" key="1">
    <source>
        <dbReference type="ARBA" id="ARBA00004651"/>
    </source>
</evidence>
<keyword evidence="8 9" id="KW-0472">Membrane</keyword>